<dbReference type="RefSeq" id="XP_060337396.1">
    <property type="nucleotide sequence ID" value="XM_060476497.1"/>
</dbReference>
<evidence type="ECO:0000313" key="2">
    <source>
        <dbReference type="Proteomes" id="UP001175211"/>
    </source>
</evidence>
<accession>A0AA39NJQ4</accession>
<gene>
    <name evidence="1" type="ORF">EV420DRAFT_1635843</name>
</gene>
<name>A0AA39NJQ4_ARMTA</name>
<organism evidence="1 2">
    <name type="scientific">Armillaria tabescens</name>
    <name type="common">Ringless honey mushroom</name>
    <name type="synonym">Agaricus tabescens</name>
    <dbReference type="NCBI Taxonomy" id="1929756"/>
    <lineage>
        <taxon>Eukaryota</taxon>
        <taxon>Fungi</taxon>
        <taxon>Dikarya</taxon>
        <taxon>Basidiomycota</taxon>
        <taxon>Agaricomycotina</taxon>
        <taxon>Agaricomycetes</taxon>
        <taxon>Agaricomycetidae</taxon>
        <taxon>Agaricales</taxon>
        <taxon>Marasmiineae</taxon>
        <taxon>Physalacriaceae</taxon>
        <taxon>Desarmillaria</taxon>
    </lineage>
</organism>
<dbReference type="GeneID" id="85360045"/>
<dbReference type="EMBL" id="JAUEPS010000003">
    <property type="protein sequence ID" value="KAK0466804.1"/>
    <property type="molecule type" value="Genomic_DNA"/>
</dbReference>
<protein>
    <submittedName>
        <fullName evidence="1">Uncharacterized protein</fullName>
    </submittedName>
</protein>
<reference evidence="1" key="1">
    <citation type="submission" date="2023-06" db="EMBL/GenBank/DDBJ databases">
        <authorList>
            <consortium name="Lawrence Berkeley National Laboratory"/>
            <person name="Ahrendt S."/>
            <person name="Sahu N."/>
            <person name="Indic B."/>
            <person name="Wong-Bajracharya J."/>
            <person name="Merenyi Z."/>
            <person name="Ke H.-M."/>
            <person name="Monk M."/>
            <person name="Kocsube S."/>
            <person name="Drula E."/>
            <person name="Lipzen A."/>
            <person name="Balint B."/>
            <person name="Henrissat B."/>
            <person name="Andreopoulos B."/>
            <person name="Martin F.M."/>
            <person name="Harder C.B."/>
            <person name="Rigling D."/>
            <person name="Ford K.L."/>
            <person name="Foster G.D."/>
            <person name="Pangilinan J."/>
            <person name="Papanicolaou A."/>
            <person name="Barry K."/>
            <person name="LaButti K."/>
            <person name="Viragh M."/>
            <person name="Koriabine M."/>
            <person name="Yan M."/>
            <person name="Riley R."/>
            <person name="Champramary S."/>
            <person name="Plett K.L."/>
            <person name="Tsai I.J."/>
            <person name="Slot J."/>
            <person name="Sipos G."/>
            <person name="Plett J."/>
            <person name="Nagy L.G."/>
            <person name="Grigoriev I.V."/>
        </authorList>
    </citation>
    <scope>NUCLEOTIDE SEQUENCE</scope>
    <source>
        <strain evidence="1">CCBAS 213</strain>
    </source>
</reference>
<dbReference type="Proteomes" id="UP001175211">
    <property type="component" value="Unassembled WGS sequence"/>
</dbReference>
<dbReference type="AlphaFoldDB" id="A0AA39NJQ4"/>
<evidence type="ECO:0000313" key="1">
    <source>
        <dbReference type="EMBL" id="KAK0466804.1"/>
    </source>
</evidence>
<sequence length="51" mass="5885">MGSKYAGVAMTCLTKSTPLQKKTEEVRKEFYEDVLCPLQEIMDGFKKKKRV</sequence>
<keyword evidence="2" id="KW-1185">Reference proteome</keyword>
<comment type="caution">
    <text evidence="1">The sequence shown here is derived from an EMBL/GenBank/DDBJ whole genome shotgun (WGS) entry which is preliminary data.</text>
</comment>
<proteinExistence type="predicted"/>